<dbReference type="RefSeq" id="WP_073035701.1">
    <property type="nucleotide sequence ID" value="NZ_BMLR01000011.1"/>
</dbReference>
<sequence length="89" mass="9747">MKYLMAALCALALTGCVEEENSMPDMSGTCGADGMQHLVGQPREAFDDSGIDGAMRILPPASMMTMDHRPDRLNIELDEDDIITRLWCG</sequence>
<name>A0A1M7GA08_9RHOB</name>
<keyword evidence="2" id="KW-1185">Reference proteome</keyword>
<dbReference type="PANTHER" id="PTHR39600">
    <property type="entry name" value="PEPTIDASE INHIBITOR I78 FAMILY PROTEIN"/>
    <property type="match status" value="1"/>
</dbReference>
<evidence type="ECO:0000313" key="1">
    <source>
        <dbReference type="EMBL" id="SHM12955.1"/>
    </source>
</evidence>
<proteinExistence type="predicted"/>
<dbReference type="EMBL" id="FRBR01000010">
    <property type="protein sequence ID" value="SHM12955.1"/>
    <property type="molecule type" value="Genomic_DNA"/>
</dbReference>
<dbReference type="PROSITE" id="PS51257">
    <property type="entry name" value="PROKAR_LIPOPROTEIN"/>
    <property type="match status" value="1"/>
</dbReference>
<reference evidence="1 2" key="1">
    <citation type="submission" date="2016-11" db="EMBL/GenBank/DDBJ databases">
        <authorList>
            <person name="Jaros S."/>
            <person name="Januszkiewicz K."/>
            <person name="Wedrychowicz H."/>
        </authorList>
    </citation>
    <scope>NUCLEOTIDE SEQUENCE [LARGE SCALE GENOMIC DNA]</scope>
    <source>
        <strain evidence="1 2">DSM 29589</strain>
    </source>
</reference>
<dbReference type="Gene3D" id="3.30.10.10">
    <property type="entry name" value="Trypsin Inhibitor V, subunit A"/>
    <property type="match status" value="1"/>
</dbReference>
<dbReference type="Proteomes" id="UP000183974">
    <property type="component" value="Unassembled WGS sequence"/>
</dbReference>
<dbReference type="InterPro" id="IPR021719">
    <property type="entry name" value="Prot_inh_I78"/>
</dbReference>
<gene>
    <name evidence="1" type="ORF">SAMN05444398_11069</name>
</gene>
<dbReference type="Pfam" id="PF11720">
    <property type="entry name" value="Inhibitor_I78"/>
    <property type="match status" value="1"/>
</dbReference>
<evidence type="ECO:0000313" key="2">
    <source>
        <dbReference type="Proteomes" id="UP000183974"/>
    </source>
</evidence>
<organism evidence="1 2">
    <name type="scientific">Roseovarius pacificus</name>
    <dbReference type="NCBI Taxonomy" id="337701"/>
    <lineage>
        <taxon>Bacteria</taxon>
        <taxon>Pseudomonadati</taxon>
        <taxon>Pseudomonadota</taxon>
        <taxon>Alphaproteobacteria</taxon>
        <taxon>Rhodobacterales</taxon>
        <taxon>Roseobacteraceae</taxon>
        <taxon>Roseovarius</taxon>
    </lineage>
</organism>
<dbReference type="PANTHER" id="PTHR39600:SF1">
    <property type="entry name" value="PEPTIDASE INHIBITOR I78 FAMILY PROTEIN"/>
    <property type="match status" value="1"/>
</dbReference>
<protein>
    <submittedName>
        <fullName evidence="1">Peptidase inhibitor I78 family protein</fullName>
    </submittedName>
</protein>
<dbReference type="AlphaFoldDB" id="A0A1M7GA08"/>
<dbReference type="STRING" id="337701.SAMN05444398_11069"/>
<accession>A0A1M7GA08</accession>